<dbReference type="GO" id="GO:0006886">
    <property type="term" value="P:intracellular protein transport"/>
    <property type="evidence" value="ECO:0007669"/>
    <property type="project" value="InterPro"/>
</dbReference>
<organism evidence="6 7">
    <name type="scientific">Cercopithifilaria johnstoni</name>
    <dbReference type="NCBI Taxonomy" id="2874296"/>
    <lineage>
        <taxon>Eukaryota</taxon>
        <taxon>Metazoa</taxon>
        <taxon>Ecdysozoa</taxon>
        <taxon>Nematoda</taxon>
        <taxon>Chromadorea</taxon>
        <taxon>Rhabditida</taxon>
        <taxon>Spirurina</taxon>
        <taxon>Spiruromorpha</taxon>
        <taxon>Filarioidea</taxon>
        <taxon>Onchocercidae</taxon>
        <taxon>Cercopithifilaria</taxon>
    </lineage>
</organism>
<dbReference type="Pfam" id="PF25440">
    <property type="entry name" value="Beta-prop_RIC1_2nd"/>
    <property type="match status" value="1"/>
</dbReference>
<dbReference type="PANTHER" id="PTHR22746">
    <property type="entry name" value="RAB6A-GEF COMPLEX PARTNER PROTEIN 1"/>
    <property type="match status" value="1"/>
</dbReference>
<reference evidence="6" key="1">
    <citation type="submission" date="2021-09" db="EMBL/GenBank/DDBJ databases">
        <authorList>
            <consortium name="Pathogen Informatics"/>
        </authorList>
    </citation>
    <scope>NUCLEOTIDE SEQUENCE</scope>
</reference>
<dbReference type="InterPro" id="IPR011047">
    <property type="entry name" value="Quinoprotein_ADH-like_sf"/>
</dbReference>
<dbReference type="GO" id="GO:0034066">
    <property type="term" value="C:Ric1-Rgp1 guanyl-nucleotide exchange factor complex"/>
    <property type="evidence" value="ECO:0007669"/>
    <property type="project" value="InterPro"/>
</dbReference>
<dbReference type="PANTHER" id="PTHR22746:SF10">
    <property type="entry name" value="GUANINE NUCLEOTIDE EXCHANGE FACTOR SUBUNIT RIC1"/>
    <property type="match status" value="1"/>
</dbReference>
<dbReference type="EMBL" id="CAKAEH010001309">
    <property type="protein sequence ID" value="CAG9534419.1"/>
    <property type="molecule type" value="Genomic_DNA"/>
</dbReference>
<dbReference type="InterPro" id="IPR009771">
    <property type="entry name" value="RIC1_C"/>
</dbReference>
<proteinExistence type="predicted"/>
<dbReference type="InterPro" id="IPR040096">
    <property type="entry name" value="Ric1"/>
</dbReference>
<feature type="region of interest" description="Disordered" evidence="4">
    <location>
        <begin position="1052"/>
        <end position="1071"/>
    </location>
</feature>
<dbReference type="GO" id="GO:0042147">
    <property type="term" value="P:retrograde transport, endosome to Golgi"/>
    <property type="evidence" value="ECO:0007669"/>
    <property type="project" value="TreeGrafter"/>
</dbReference>
<feature type="compositionally biased region" description="Polar residues" evidence="4">
    <location>
        <begin position="1057"/>
        <end position="1069"/>
    </location>
</feature>
<evidence type="ECO:0000256" key="4">
    <source>
        <dbReference type="SAM" id="MobiDB-lite"/>
    </source>
</evidence>
<dbReference type="SUPFAM" id="SSF50998">
    <property type="entry name" value="Quinoprotein alcohol dehydrogenase-like"/>
    <property type="match status" value="1"/>
</dbReference>
<dbReference type="Proteomes" id="UP000746747">
    <property type="component" value="Unassembled WGS sequence"/>
</dbReference>
<gene>
    <name evidence="6" type="ORF">CJOHNSTONI_LOCUS4560</name>
</gene>
<protein>
    <recommendedName>
        <fullName evidence="3">Protein RIC1 homolog</fullName>
    </recommendedName>
</protein>
<sequence length="1490" mass="166556">MYSNGSAAVTISWLFSKITVKTVDPPLLVYTSCIIIKWLSDRSFQPRYSLAVPQIDHDGSEYNLRLPGCSRSDKNQEPHVFCVVGNRDKTLFVAVTSSIFYVYLAHPQLLLCSFRRSEEDVRKKGEYRKVYWRHDSSAICFTTSKNCLLLYRLDISSDKQSFNFTEPREEHLRRTSQELFIHEKRPKTAAYLSVVARLDSPATCIVPFRDDLFVCLQDGWLHRISWGGVVDKNFSFHLFDVPFAVDQLQSKTEYVQESGTHVVDMAYAPLIGGFCIVLSNGTAALLTSHSSRFLPKELLGIWAAQLTDAVCTAANHKYRLVVCGCRNGDIAAFHLDDINGSLAHTFRVSLQVKNGPELLNRMGQVQHVECYAQGTALAAVWSPLLYDSGYASNSNTVPIVAIFSSFGAQLWCSLESPSDRNIYVASSCHWIDWGPEGFSLWLATDTGLCVLPIAHSVNSSGVESTDRIIFLSSNHIYLSAAKEREQNVNAPHSIWHVLSPPNNYLSFNWPIRLVEMDDHGQWLVVAGARGFIHYNLMARKWRMFGNESQERDMLVTGGMTIWGGYVVIACYDIDRSKEELRFYPLENQLNNQFCMRHSINSRILLLSRRQNKLITFDVDSCIFIFTLFLEKNSKNEQPVIRIDRCAEIRVQDIVPHAACVLSVEPASLNHDSQIKFCDGVDTVFINVCGRLIMLNPVKHDNIGSDSSDDDGASFQLSRPMLIASYVEKIWHDAADEVDNMFYHKPHLTHALWLNCGAKGMKVWMPLFTARQTSDTNYNSCHSFISKRIMLPFELGIAPLVICSRDCLAVGVESCPTYSDEKESMRHLPIYNLHRKIFQVFLHHLLRQLLKRNLGVYALEIAATCNQLPYFGHVLELLLHNVLEEEATSSEPIPDPLLPRVVAFIQEFPNYLQTIAHCARKTELALWPALFSVTGHPRELFEKCISDGQLETAVSFLIILQNTENSSASQEHATVLLEEALSKRQWLTARDIVRFLRAIDPSDIDDPSRTPPCQKPHRNVVSVVSRIPTRVSTNGSEEADSFVFGSYNAPGMIKKPRSSQQDSGCTSGRKNSAGKKVLKIGSFDAPLSPGSVSGSTSTYLDDVLDQHAVHLLEDCSIQDLGAFAAYMDFNLISWLRIQRHSIARISDFPLALMRLHAQFKWPYPLVSQSIVEQLTKRIEGIKISPSLDSLQSLSTTNSNASSSIEEHQQITSVASAVSNSIFINDKQDRKELSPVCRQSALSVVSLESRSNSCSDWEGFEKICGEVAARGSQESELELKYMLDVMYEAGCASWTLLLCLLRRDVSFLSKHFSQKFLQSCGPDTVDELHKGLEQLQNWASISCFGYRALIDAYTRHLLVIGSKSGEHAVTEASSVAPGYCSSSLLSTSSSHAEMNGISELGGEVLPVIERKISPAVGRSSISGSHKERNGIIRKINSVPSNQLSTAAARNLIKTTFTPPRENGEIGDGYVDMDSCTVVSDAAVVGREQCNLM</sequence>
<feature type="domain" description="RIC1 C-terminal alpha solenoid region" evidence="5">
    <location>
        <begin position="842"/>
        <end position="1002"/>
    </location>
</feature>
<comment type="subcellular location">
    <subcellularLocation>
        <location evidence="1">Membrane</location>
    </subcellularLocation>
</comment>
<evidence type="ECO:0000313" key="6">
    <source>
        <dbReference type="EMBL" id="CAG9534419.1"/>
    </source>
</evidence>
<evidence type="ECO:0000256" key="1">
    <source>
        <dbReference type="ARBA" id="ARBA00004370"/>
    </source>
</evidence>
<dbReference type="OrthoDB" id="67540at2759"/>
<accession>A0A8J2PT32</accession>
<dbReference type="GO" id="GO:0000139">
    <property type="term" value="C:Golgi membrane"/>
    <property type="evidence" value="ECO:0007669"/>
    <property type="project" value="TreeGrafter"/>
</dbReference>
<evidence type="ECO:0000313" key="7">
    <source>
        <dbReference type="Proteomes" id="UP000746747"/>
    </source>
</evidence>
<evidence type="ECO:0000256" key="2">
    <source>
        <dbReference type="ARBA" id="ARBA00023136"/>
    </source>
</evidence>
<comment type="caution">
    <text evidence="6">The sequence shown here is derived from an EMBL/GenBank/DDBJ whole genome shotgun (WGS) entry which is preliminary data.</text>
</comment>
<dbReference type="Pfam" id="PF07064">
    <property type="entry name" value="RIC1"/>
    <property type="match status" value="1"/>
</dbReference>
<dbReference type="GO" id="GO:0005829">
    <property type="term" value="C:cytosol"/>
    <property type="evidence" value="ECO:0007669"/>
    <property type="project" value="TreeGrafter"/>
</dbReference>
<name>A0A8J2PT32_9BILA</name>
<keyword evidence="7" id="KW-1185">Reference proteome</keyword>
<keyword evidence="2" id="KW-0472">Membrane</keyword>
<evidence type="ECO:0000256" key="3">
    <source>
        <dbReference type="ARBA" id="ARBA00029879"/>
    </source>
</evidence>
<dbReference type="SUPFAM" id="SSF101898">
    <property type="entry name" value="NHL repeat"/>
    <property type="match status" value="1"/>
</dbReference>
<evidence type="ECO:0000259" key="5">
    <source>
        <dbReference type="Pfam" id="PF07064"/>
    </source>
</evidence>